<reference evidence="11 12" key="1">
    <citation type="journal article" date="2024" name="Nat. Commun.">
        <title>Phylogenomics reveals the evolutionary origins of lichenization in chlorophyte algae.</title>
        <authorList>
            <person name="Puginier C."/>
            <person name="Libourel C."/>
            <person name="Otte J."/>
            <person name="Skaloud P."/>
            <person name="Haon M."/>
            <person name="Grisel S."/>
            <person name="Petersen M."/>
            <person name="Berrin J.G."/>
            <person name="Delaux P.M."/>
            <person name="Dal Grande F."/>
            <person name="Keller J."/>
        </authorList>
    </citation>
    <scope>NUCLEOTIDE SEQUENCE [LARGE SCALE GENOMIC DNA]</scope>
    <source>
        <strain evidence="11 12">SAG 2043</strain>
    </source>
</reference>
<comment type="similarity">
    <text evidence="7">Belongs to the major facilitator superfamily. Sodium/anion cotransporter (TC 2.A.1.14) family.</text>
</comment>
<evidence type="ECO:0000256" key="6">
    <source>
        <dbReference type="ARBA" id="ARBA00023136"/>
    </source>
</evidence>
<dbReference type="Gene3D" id="1.20.1250.20">
    <property type="entry name" value="MFS general substrate transporter like domains"/>
    <property type="match status" value="2"/>
</dbReference>
<dbReference type="Proteomes" id="UP001489004">
    <property type="component" value="Unassembled WGS sequence"/>
</dbReference>
<feature type="transmembrane region" description="Helical" evidence="9">
    <location>
        <begin position="155"/>
        <end position="174"/>
    </location>
</feature>
<proteinExistence type="inferred from homology"/>
<evidence type="ECO:0000259" key="10">
    <source>
        <dbReference type="PROSITE" id="PS50850"/>
    </source>
</evidence>
<feature type="transmembrane region" description="Helical" evidence="9">
    <location>
        <begin position="468"/>
        <end position="489"/>
    </location>
</feature>
<dbReference type="InterPro" id="IPR020846">
    <property type="entry name" value="MFS_dom"/>
</dbReference>
<dbReference type="FunFam" id="1.20.1250.20:FF:000003">
    <property type="entry name" value="Solute carrier family 17 member 3"/>
    <property type="match status" value="1"/>
</dbReference>
<dbReference type="GO" id="GO:0016020">
    <property type="term" value="C:membrane"/>
    <property type="evidence" value="ECO:0007669"/>
    <property type="project" value="UniProtKB-SubCell"/>
</dbReference>
<sequence>MRVRSSTPPASRPPVRAVRVDPGPSRLAQQAGITERGRSLKAVGGDTEEDTGVRTSADEPVDEPDTQTLLPDVSDDAKESSCGVSWQVLVAMVTASVVICYADRSNISTAILPMSEQYGWDKGQEGTILSAFFGGYLATQLLGGQLADKYGGRMVLTFGVSAWSLFTFLTPMAADAGISLLLLSRVAMGLGEGVAFPAIHSLIARAVPVERQSTAVGIVTAASYMGTALAFGVSPVIIDQLGWPWAFYIFGALACLWLPFWVPMRPPLDVRTKLAPSRSDPNMRESPSASLDSAESGVLQQLPQQAKHRQLARAAVDNELRRAESQNGNDSDTTAMLSSLETDTPTAAGRQNGAEVGLKALLKTKEVWAICIAQYTGSWGLYGLLNWLPTFFKEQYHIEIADLGSYTLLPYVVQGGVGAAAGVIADKLLERGWHVRSVRRTLQLIGMLGPAACLLISVSPITDNSASLASAWITIGLGLSAFTLGAVSVSHLDIAPKHAGAVFGAGNTAATTAGLLAVPVTGFILDQTGSWPLVFTVTAAHYVVGAAMYTLWVGSEPLPQDG</sequence>
<keyword evidence="2" id="KW-0813">Transport</keyword>
<evidence type="ECO:0000256" key="5">
    <source>
        <dbReference type="ARBA" id="ARBA00022989"/>
    </source>
</evidence>
<dbReference type="InterPro" id="IPR050382">
    <property type="entry name" value="MFS_Na/Anion_cotransporter"/>
</dbReference>
<feature type="domain" description="Major facilitator superfamily (MFS) profile" evidence="10">
    <location>
        <begin position="89"/>
        <end position="557"/>
    </location>
</feature>
<feature type="transmembrane region" description="Helical" evidence="9">
    <location>
        <begin position="501"/>
        <end position="525"/>
    </location>
</feature>
<dbReference type="AlphaFoldDB" id="A0AAW1R4X6"/>
<evidence type="ECO:0000256" key="1">
    <source>
        <dbReference type="ARBA" id="ARBA00004141"/>
    </source>
</evidence>
<comment type="caution">
    <text evidence="11">The sequence shown here is derived from an EMBL/GenBank/DDBJ whole genome shotgun (WGS) entry which is preliminary data.</text>
</comment>
<keyword evidence="12" id="KW-1185">Reference proteome</keyword>
<accession>A0AAW1R4X6</accession>
<dbReference type="PANTHER" id="PTHR11662:SF446">
    <property type="entry name" value="SODIUM-DEPENDENT PHOSPHATE TRANSPORT PROTEIN 1, CHLOROPLASTIC"/>
    <property type="match status" value="1"/>
</dbReference>
<keyword evidence="5 9" id="KW-1133">Transmembrane helix</keyword>
<evidence type="ECO:0000256" key="7">
    <source>
        <dbReference type="ARBA" id="ARBA00024362"/>
    </source>
</evidence>
<keyword evidence="6 9" id="KW-0472">Membrane</keyword>
<feature type="transmembrane region" description="Helical" evidence="9">
    <location>
        <begin position="408"/>
        <end position="429"/>
    </location>
</feature>
<feature type="region of interest" description="Disordered" evidence="8">
    <location>
        <begin position="1"/>
        <end position="77"/>
    </location>
</feature>
<feature type="compositionally biased region" description="Polar residues" evidence="8">
    <location>
        <begin position="285"/>
        <end position="295"/>
    </location>
</feature>
<dbReference type="EMBL" id="JALJOR010000001">
    <property type="protein sequence ID" value="KAK9828817.1"/>
    <property type="molecule type" value="Genomic_DNA"/>
</dbReference>
<comment type="subcellular location">
    <subcellularLocation>
        <location evidence="1">Membrane</location>
        <topology evidence="1">Multi-pass membrane protein</topology>
    </subcellularLocation>
</comment>
<feature type="compositionally biased region" description="Low complexity" evidence="8">
    <location>
        <begin position="1"/>
        <end position="17"/>
    </location>
</feature>
<dbReference type="Pfam" id="PF07690">
    <property type="entry name" value="MFS_1"/>
    <property type="match status" value="1"/>
</dbReference>
<evidence type="ECO:0000313" key="12">
    <source>
        <dbReference type="Proteomes" id="UP001489004"/>
    </source>
</evidence>
<name>A0AAW1R4X6_9CHLO</name>
<keyword evidence="4" id="KW-0769">Symport</keyword>
<protein>
    <recommendedName>
        <fullName evidence="10">Major facilitator superfamily (MFS) profile domain-containing protein</fullName>
    </recommendedName>
</protein>
<feature type="region of interest" description="Disordered" evidence="8">
    <location>
        <begin position="273"/>
        <end position="295"/>
    </location>
</feature>
<dbReference type="InterPro" id="IPR011701">
    <property type="entry name" value="MFS"/>
</dbReference>
<feature type="transmembrane region" description="Helical" evidence="9">
    <location>
        <begin position="531"/>
        <end position="552"/>
    </location>
</feature>
<dbReference type="PROSITE" id="PS50850">
    <property type="entry name" value="MFS"/>
    <property type="match status" value="1"/>
</dbReference>
<dbReference type="PANTHER" id="PTHR11662">
    <property type="entry name" value="SOLUTE CARRIER FAMILY 17"/>
    <property type="match status" value="1"/>
</dbReference>
<feature type="transmembrane region" description="Helical" evidence="9">
    <location>
        <begin position="441"/>
        <end position="462"/>
    </location>
</feature>
<gene>
    <name evidence="11" type="ORF">WJX72_002260</name>
</gene>
<evidence type="ECO:0000313" key="11">
    <source>
        <dbReference type="EMBL" id="KAK9828817.1"/>
    </source>
</evidence>
<dbReference type="InterPro" id="IPR036259">
    <property type="entry name" value="MFS_trans_sf"/>
</dbReference>
<evidence type="ECO:0000256" key="8">
    <source>
        <dbReference type="SAM" id="MobiDB-lite"/>
    </source>
</evidence>
<keyword evidence="3 9" id="KW-0812">Transmembrane</keyword>
<dbReference type="GO" id="GO:0015293">
    <property type="term" value="F:symporter activity"/>
    <property type="evidence" value="ECO:0007669"/>
    <property type="project" value="UniProtKB-KW"/>
</dbReference>
<feature type="transmembrane region" description="Helical" evidence="9">
    <location>
        <begin position="243"/>
        <end position="262"/>
    </location>
</feature>
<evidence type="ECO:0000256" key="4">
    <source>
        <dbReference type="ARBA" id="ARBA00022847"/>
    </source>
</evidence>
<dbReference type="CDD" id="cd17380">
    <property type="entry name" value="MFS_SLC17A9_like"/>
    <property type="match status" value="1"/>
</dbReference>
<dbReference type="GO" id="GO:0005315">
    <property type="term" value="F:phosphate transmembrane transporter activity"/>
    <property type="evidence" value="ECO:0007669"/>
    <property type="project" value="UniProtKB-ARBA"/>
</dbReference>
<evidence type="ECO:0000256" key="3">
    <source>
        <dbReference type="ARBA" id="ARBA00022692"/>
    </source>
</evidence>
<dbReference type="SUPFAM" id="SSF103473">
    <property type="entry name" value="MFS general substrate transporter"/>
    <property type="match status" value="1"/>
</dbReference>
<organism evidence="11 12">
    <name type="scientific">[Myrmecia] bisecta</name>
    <dbReference type="NCBI Taxonomy" id="41462"/>
    <lineage>
        <taxon>Eukaryota</taxon>
        <taxon>Viridiplantae</taxon>
        <taxon>Chlorophyta</taxon>
        <taxon>core chlorophytes</taxon>
        <taxon>Trebouxiophyceae</taxon>
        <taxon>Trebouxiales</taxon>
        <taxon>Trebouxiaceae</taxon>
        <taxon>Myrmecia</taxon>
    </lineage>
</organism>
<evidence type="ECO:0000256" key="2">
    <source>
        <dbReference type="ARBA" id="ARBA00022448"/>
    </source>
</evidence>
<feature type="transmembrane region" description="Helical" evidence="9">
    <location>
        <begin position="215"/>
        <end position="237"/>
    </location>
</feature>
<evidence type="ECO:0000256" key="9">
    <source>
        <dbReference type="SAM" id="Phobius"/>
    </source>
</evidence>
<dbReference type="InterPro" id="IPR044777">
    <property type="entry name" value="SLC17A9-like"/>
</dbReference>
<feature type="transmembrane region" description="Helical" evidence="9">
    <location>
        <begin position="180"/>
        <end position="203"/>
    </location>
</feature>